<feature type="signal peptide" evidence="2">
    <location>
        <begin position="1"/>
        <end position="27"/>
    </location>
</feature>
<dbReference type="OrthoDB" id="1928574at2759"/>
<organism evidence="4 5">
    <name type="scientific">Striga hermonthica</name>
    <name type="common">Purple witchweed</name>
    <name type="synonym">Buchnera hermonthica</name>
    <dbReference type="NCBI Taxonomy" id="68872"/>
    <lineage>
        <taxon>Eukaryota</taxon>
        <taxon>Viridiplantae</taxon>
        <taxon>Streptophyta</taxon>
        <taxon>Embryophyta</taxon>
        <taxon>Tracheophyta</taxon>
        <taxon>Spermatophyta</taxon>
        <taxon>Magnoliopsida</taxon>
        <taxon>eudicotyledons</taxon>
        <taxon>Gunneridae</taxon>
        <taxon>Pentapetalae</taxon>
        <taxon>asterids</taxon>
        <taxon>lamiids</taxon>
        <taxon>Lamiales</taxon>
        <taxon>Orobanchaceae</taxon>
        <taxon>Buchnereae</taxon>
        <taxon>Striga</taxon>
    </lineage>
</organism>
<dbReference type="Gene3D" id="1.20.58.1040">
    <property type="match status" value="1"/>
</dbReference>
<feature type="domain" description="X8" evidence="3">
    <location>
        <begin position="36"/>
        <end position="123"/>
    </location>
</feature>
<gene>
    <name evidence="4" type="ORF">SHERM_00283</name>
</gene>
<dbReference type="Proteomes" id="UP001153555">
    <property type="component" value="Unassembled WGS sequence"/>
</dbReference>
<evidence type="ECO:0000256" key="1">
    <source>
        <dbReference type="ARBA" id="ARBA00022729"/>
    </source>
</evidence>
<dbReference type="InterPro" id="IPR012946">
    <property type="entry name" value="X8"/>
</dbReference>
<evidence type="ECO:0000313" key="4">
    <source>
        <dbReference type="EMBL" id="CAA0818513.1"/>
    </source>
</evidence>
<dbReference type="GO" id="GO:0009506">
    <property type="term" value="C:plasmodesma"/>
    <property type="evidence" value="ECO:0007669"/>
    <property type="project" value="UniProtKB-ARBA"/>
</dbReference>
<accession>A0A9N7R7D5</accession>
<dbReference type="PANTHER" id="PTHR31044:SF57">
    <property type="entry name" value="CARBOHYDRATE-BINDING X8 DOMAIN SUPERFAMILY PROTEIN"/>
    <property type="match status" value="1"/>
</dbReference>
<proteinExistence type="predicted"/>
<evidence type="ECO:0000313" key="5">
    <source>
        <dbReference type="Proteomes" id="UP001153555"/>
    </source>
</evidence>
<reference evidence="4" key="1">
    <citation type="submission" date="2019-12" db="EMBL/GenBank/DDBJ databases">
        <authorList>
            <person name="Scholes J."/>
        </authorList>
    </citation>
    <scope>NUCLEOTIDE SEQUENCE</scope>
</reference>
<dbReference type="InterPro" id="IPR044788">
    <property type="entry name" value="X8_dom_prot"/>
</dbReference>
<dbReference type="EMBL" id="CACSLK010017224">
    <property type="protein sequence ID" value="CAA0818513.1"/>
    <property type="molecule type" value="Genomic_DNA"/>
</dbReference>
<protein>
    <submittedName>
        <fullName evidence="4">Carbohydrate-binding X8 domain superfamily protein</fullName>
    </submittedName>
</protein>
<dbReference type="Pfam" id="PF07983">
    <property type="entry name" value="X8"/>
    <property type="match status" value="1"/>
</dbReference>
<feature type="chain" id="PRO_5040245365" evidence="2">
    <location>
        <begin position="28"/>
        <end position="129"/>
    </location>
</feature>
<evidence type="ECO:0000259" key="3">
    <source>
        <dbReference type="SMART" id="SM00768"/>
    </source>
</evidence>
<keyword evidence="1 2" id="KW-0732">Signal</keyword>
<sequence>MAKFFASFHFHLVLLSLCSVCILDSAGEGNNQGELKYCVAKPSTSDEALLENIDYVCREQGIKGCETFQKDSNPCYSPNTPVNHASQAMNLYYQAKGRHDFNCDFKDTGLITITPPSYGGCYYAYNQTA</sequence>
<keyword evidence="5" id="KW-1185">Reference proteome</keyword>
<dbReference type="PANTHER" id="PTHR31044">
    <property type="entry name" value="BETA-1,3 GLUCANASE"/>
    <property type="match status" value="1"/>
</dbReference>
<dbReference type="AlphaFoldDB" id="A0A9N7R7D5"/>
<comment type="caution">
    <text evidence="4">The sequence shown here is derived from an EMBL/GenBank/DDBJ whole genome shotgun (WGS) entry which is preliminary data.</text>
</comment>
<name>A0A9N7R7D5_STRHE</name>
<evidence type="ECO:0000256" key="2">
    <source>
        <dbReference type="SAM" id="SignalP"/>
    </source>
</evidence>
<dbReference type="SMART" id="SM00768">
    <property type="entry name" value="X8"/>
    <property type="match status" value="1"/>
</dbReference>